<dbReference type="Gene3D" id="3.40.720.10">
    <property type="entry name" value="Alkaline Phosphatase, subunit A"/>
    <property type="match status" value="1"/>
</dbReference>
<comment type="caution">
    <text evidence="4">The sequence shown here is derived from an EMBL/GenBank/DDBJ whole genome shotgun (WGS) entry which is preliminary data.</text>
</comment>
<keyword evidence="5" id="KW-1185">Reference proteome</keyword>
<dbReference type="RefSeq" id="WP_249332018.1">
    <property type="nucleotide sequence ID" value="NZ_JACRSY010000006.1"/>
</dbReference>
<dbReference type="Pfam" id="PF00884">
    <property type="entry name" value="Sulfatase"/>
    <property type="match status" value="1"/>
</dbReference>
<gene>
    <name evidence="4" type="ORF">H8718_04975</name>
</gene>
<dbReference type="PANTHER" id="PTHR42693">
    <property type="entry name" value="ARYLSULFATASE FAMILY MEMBER"/>
    <property type="match status" value="1"/>
</dbReference>
<dbReference type="InterPro" id="IPR017850">
    <property type="entry name" value="Alkaline_phosphatase_core_sf"/>
</dbReference>
<dbReference type="PANTHER" id="PTHR42693:SF53">
    <property type="entry name" value="ENDO-4-O-SULFATASE"/>
    <property type="match status" value="1"/>
</dbReference>
<feature type="domain" description="Sulfatase N-terminal" evidence="3">
    <location>
        <begin position="5"/>
        <end position="391"/>
    </location>
</feature>
<dbReference type="EMBL" id="JACRSY010000006">
    <property type="protein sequence ID" value="MBC8578884.1"/>
    <property type="molecule type" value="Genomic_DNA"/>
</dbReference>
<name>A0A926EEL9_9FIRM</name>
<protein>
    <submittedName>
        <fullName evidence="4">Sulfatase-like hydrolase/transferase</fullName>
    </submittedName>
</protein>
<evidence type="ECO:0000256" key="2">
    <source>
        <dbReference type="ARBA" id="ARBA00022801"/>
    </source>
</evidence>
<dbReference type="InterPro" id="IPR050738">
    <property type="entry name" value="Sulfatase"/>
</dbReference>
<dbReference type="SUPFAM" id="SSF53649">
    <property type="entry name" value="Alkaline phosphatase-like"/>
    <property type="match status" value="1"/>
</dbReference>
<organism evidence="4 5">
    <name type="scientific">Zhenhengia yiwuensis</name>
    <dbReference type="NCBI Taxonomy" id="2763666"/>
    <lineage>
        <taxon>Bacteria</taxon>
        <taxon>Bacillati</taxon>
        <taxon>Bacillota</taxon>
        <taxon>Clostridia</taxon>
        <taxon>Lachnospirales</taxon>
        <taxon>Lachnospiraceae</taxon>
        <taxon>Zhenhengia</taxon>
    </lineage>
</organism>
<dbReference type="AlphaFoldDB" id="A0A926EEL9"/>
<evidence type="ECO:0000256" key="1">
    <source>
        <dbReference type="ARBA" id="ARBA00008779"/>
    </source>
</evidence>
<accession>A0A926EEL9</accession>
<proteinExistence type="inferred from homology"/>
<dbReference type="Proteomes" id="UP000655830">
    <property type="component" value="Unassembled WGS sequence"/>
</dbReference>
<sequence length="511" mass="58026">MAKKKNILLIFTDQHRADTLSCYNRDTLCQTPYIDALTRESVVFNNAYTTCPVCSPARSSLMSGSYPSKTGMETNLYQSGCRTHELQDTPYLLSRRLQTVGYNLGYTGKWHLGLGADKAGSSEGRSVVAQQVKGFMDSAAYEHYGTLPTDVGFVGDNFPGHGNGGWTYPQFHQYLADNNLEVKMINKGNGNRAGDHSTWAEVVSPIESTIEYYLTQRAIDLIDTLTQEDKPFFFALNFWGPHEPFFAPTQFLDLYREMKIPESPSFREDAASMPKIYELIRRPEQDWSFFENTLRHYYACISHIDAQIGRLIEHLKVKGLYEDTVIIFAADHGDNQGCHGGMENKSYSMYQDTTNIPLFIKPAVADFKGYTQDAFASTCDIYATILDLAGYVPQDAYGFGDGRPLTRFIESESKEGWANDIVTEGMGAFDVITTQRMYRQGQYKYVFNGAGEDQFFDLQADPYEMNNLIDKEDKQELILNIKNDFADWMSAHGDIARHAFCKINRIKEWKL</sequence>
<keyword evidence="2 4" id="KW-0378">Hydrolase</keyword>
<comment type="similarity">
    <text evidence="1">Belongs to the sulfatase family.</text>
</comment>
<reference evidence="4" key="1">
    <citation type="submission" date="2020-08" db="EMBL/GenBank/DDBJ databases">
        <title>Genome public.</title>
        <authorList>
            <person name="Liu C."/>
            <person name="Sun Q."/>
        </authorList>
    </citation>
    <scope>NUCLEOTIDE SEQUENCE</scope>
    <source>
        <strain evidence="4">NSJ-12</strain>
    </source>
</reference>
<dbReference type="GO" id="GO:0004065">
    <property type="term" value="F:arylsulfatase activity"/>
    <property type="evidence" value="ECO:0007669"/>
    <property type="project" value="TreeGrafter"/>
</dbReference>
<evidence type="ECO:0000313" key="5">
    <source>
        <dbReference type="Proteomes" id="UP000655830"/>
    </source>
</evidence>
<evidence type="ECO:0000313" key="4">
    <source>
        <dbReference type="EMBL" id="MBC8578884.1"/>
    </source>
</evidence>
<dbReference type="InterPro" id="IPR000917">
    <property type="entry name" value="Sulfatase_N"/>
</dbReference>
<evidence type="ECO:0000259" key="3">
    <source>
        <dbReference type="Pfam" id="PF00884"/>
    </source>
</evidence>